<protein>
    <submittedName>
        <fullName evidence="2">Uncharacterized protein</fullName>
    </submittedName>
</protein>
<accession>A0A1G2N1E9</accession>
<organism evidence="2 3">
    <name type="scientific">Candidatus Taylorbacteria bacterium RIFCSPHIGHO2_12_FULL_45_16</name>
    <dbReference type="NCBI Taxonomy" id="1802315"/>
    <lineage>
        <taxon>Bacteria</taxon>
        <taxon>Candidatus Tayloriibacteriota</taxon>
    </lineage>
</organism>
<gene>
    <name evidence="2" type="ORF">A3F51_01335</name>
</gene>
<evidence type="ECO:0000256" key="1">
    <source>
        <dbReference type="SAM" id="Phobius"/>
    </source>
</evidence>
<evidence type="ECO:0000313" key="3">
    <source>
        <dbReference type="Proteomes" id="UP000178089"/>
    </source>
</evidence>
<dbReference type="EMBL" id="MHRT01000005">
    <property type="protein sequence ID" value="OHA29239.1"/>
    <property type="molecule type" value="Genomic_DNA"/>
</dbReference>
<proteinExistence type="predicted"/>
<keyword evidence="1" id="KW-0812">Transmembrane</keyword>
<reference evidence="2 3" key="1">
    <citation type="journal article" date="2016" name="Nat. Commun.">
        <title>Thousands of microbial genomes shed light on interconnected biogeochemical processes in an aquifer system.</title>
        <authorList>
            <person name="Anantharaman K."/>
            <person name="Brown C.T."/>
            <person name="Hug L.A."/>
            <person name="Sharon I."/>
            <person name="Castelle C.J."/>
            <person name="Probst A.J."/>
            <person name="Thomas B.C."/>
            <person name="Singh A."/>
            <person name="Wilkins M.J."/>
            <person name="Karaoz U."/>
            <person name="Brodie E.L."/>
            <person name="Williams K.H."/>
            <person name="Hubbard S.S."/>
            <person name="Banfield J.F."/>
        </authorList>
    </citation>
    <scope>NUCLEOTIDE SEQUENCE [LARGE SCALE GENOMIC DNA]</scope>
</reference>
<name>A0A1G2N1E9_9BACT</name>
<feature type="transmembrane region" description="Helical" evidence="1">
    <location>
        <begin position="35"/>
        <end position="53"/>
    </location>
</feature>
<sequence length="59" mass="6573">MKEKWKIRSRALGGLMVMFLLIIAAERSHVIETTIAVIAGTVGVIILVSLGFLKLKHWI</sequence>
<keyword evidence="1" id="KW-0472">Membrane</keyword>
<dbReference type="Proteomes" id="UP000178089">
    <property type="component" value="Unassembled WGS sequence"/>
</dbReference>
<dbReference type="AlphaFoldDB" id="A0A1G2N1E9"/>
<keyword evidence="1" id="KW-1133">Transmembrane helix</keyword>
<comment type="caution">
    <text evidence="2">The sequence shown here is derived from an EMBL/GenBank/DDBJ whole genome shotgun (WGS) entry which is preliminary data.</text>
</comment>
<evidence type="ECO:0000313" key="2">
    <source>
        <dbReference type="EMBL" id="OHA29239.1"/>
    </source>
</evidence>